<dbReference type="Pfam" id="PF04965">
    <property type="entry name" value="GPW_gp25"/>
    <property type="match status" value="1"/>
</dbReference>
<gene>
    <name evidence="2" type="ORF">H3309_02275</name>
</gene>
<organism evidence="2 3">
    <name type="scientific">Sandaracinobacteroides saxicola</name>
    <dbReference type="NCBI Taxonomy" id="2759707"/>
    <lineage>
        <taxon>Bacteria</taxon>
        <taxon>Pseudomonadati</taxon>
        <taxon>Pseudomonadota</taxon>
        <taxon>Alphaproteobacteria</taxon>
        <taxon>Sphingomonadales</taxon>
        <taxon>Sphingosinicellaceae</taxon>
        <taxon>Sandaracinobacteroides</taxon>
    </lineage>
</organism>
<protein>
    <submittedName>
        <fullName evidence="2">GPW/gp25 family protein</fullName>
    </submittedName>
</protein>
<keyword evidence="3" id="KW-1185">Reference proteome</keyword>
<dbReference type="KEGG" id="sand:H3309_02275"/>
<evidence type="ECO:0000313" key="3">
    <source>
        <dbReference type="Proteomes" id="UP000515292"/>
    </source>
</evidence>
<reference evidence="2 3" key="1">
    <citation type="submission" date="2020-07" db="EMBL/GenBank/DDBJ databases">
        <title>Complete genome sequence for Sandaracinobacter sp. M6.</title>
        <authorList>
            <person name="Tang Y."/>
            <person name="Liu Q."/>
            <person name="Guo Z."/>
            <person name="Lei P."/>
            <person name="Huang B."/>
        </authorList>
    </citation>
    <scope>NUCLEOTIDE SEQUENCE [LARGE SCALE GENOMIC DNA]</scope>
    <source>
        <strain evidence="2 3">M6</strain>
    </source>
</reference>
<dbReference type="PANTHER" id="PTHR38595:SF1">
    <property type="entry name" value="TYPE VI SECRETION SYSTEM COMPONENT TSSE1"/>
    <property type="match status" value="1"/>
</dbReference>
<proteinExistence type="predicted"/>
<dbReference type="RefSeq" id="WP_182297122.1">
    <property type="nucleotide sequence ID" value="NZ_CP059851.1"/>
</dbReference>
<dbReference type="InterPro" id="IPR053176">
    <property type="entry name" value="T6SS_TssE1-like"/>
</dbReference>
<dbReference type="Proteomes" id="UP000515292">
    <property type="component" value="Chromosome"/>
</dbReference>
<name>A0A7G5IJ09_9SPHN</name>
<dbReference type="InterPro" id="IPR007048">
    <property type="entry name" value="IraD/Gp25-like"/>
</dbReference>
<dbReference type="EMBL" id="CP059851">
    <property type="protein sequence ID" value="QMW23351.1"/>
    <property type="molecule type" value="Genomic_DNA"/>
</dbReference>
<accession>A0A7G5IJ09</accession>
<dbReference type="AlphaFoldDB" id="A0A7G5IJ09"/>
<sequence length="169" mass="18844">MREERPFKPSVLDKLIGGLARKKGDGSRDTLPCYVGSLDNFNERELRAVVIRDISWILNDVHFEAVVPLEDYPEIATSVVNQGIGDQTSLIVNSTGLARRARSLADAVRAFEPRLLPDSVRVTYERTDVDDENKLRFTIQGELKGAVDDRYVELKTAIALDTGEVEVKG</sequence>
<evidence type="ECO:0000313" key="2">
    <source>
        <dbReference type="EMBL" id="QMW23351.1"/>
    </source>
</evidence>
<feature type="domain" description="IraD/Gp25-like" evidence="1">
    <location>
        <begin position="45"/>
        <end position="144"/>
    </location>
</feature>
<dbReference type="SUPFAM" id="SSF160719">
    <property type="entry name" value="gpW/gp25-like"/>
    <property type="match status" value="1"/>
</dbReference>
<evidence type="ECO:0000259" key="1">
    <source>
        <dbReference type="Pfam" id="PF04965"/>
    </source>
</evidence>
<dbReference type="PANTHER" id="PTHR38595">
    <property type="entry name" value="CYTOPLASMIC PROTEIN-RELATED"/>
    <property type="match status" value="1"/>
</dbReference>